<dbReference type="NCBIfam" id="TIGR00787">
    <property type="entry name" value="dctP"/>
    <property type="match status" value="1"/>
</dbReference>
<sequence length="351" mass="38800">MSRSGKILAIGGIFIASIIAAAIVTNSKGNQSTTAQACESQVKNLRFSMSSNNKHPIYDGAVKFKEVVEKYTDLTVDIYPSAQLGDDRAAIEMLQLGTLDVSIPSTGPLANFYPEYNVFDLPFMITNEAVADSVLRSPFSDDMLKRLEQKGLIGLDFWENGFRHLTNSSTPVHSIEDVKGLKVRTMESPLHLDAWKAMGATPTPMAFNELFTALQQGTVDGQENPYPNIALNNLYEVQSSMTDTGHVYTPLVLIFSQATWNKLSSHDQKVIRQAAIEAGDHERMVNRRVNLDSLATIQEHMEVIELTPEARKGFQEATKSVITKYEPIIGSDVVDAFVESINNAEKLVNNK</sequence>
<evidence type="ECO:0000313" key="2">
    <source>
        <dbReference type="EMBL" id="ROV57914.1"/>
    </source>
</evidence>
<dbReference type="GO" id="GO:0030246">
    <property type="term" value="F:carbohydrate binding"/>
    <property type="evidence" value="ECO:0007669"/>
    <property type="project" value="TreeGrafter"/>
</dbReference>
<gene>
    <name evidence="2" type="ORF">EGH82_20935</name>
</gene>
<dbReference type="InterPro" id="IPR018389">
    <property type="entry name" value="DctP_fam"/>
</dbReference>
<evidence type="ECO:0000313" key="3">
    <source>
        <dbReference type="Proteomes" id="UP000278792"/>
    </source>
</evidence>
<keyword evidence="1" id="KW-0732">Signal</keyword>
<dbReference type="PANTHER" id="PTHR33376">
    <property type="match status" value="1"/>
</dbReference>
<dbReference type="Proteomes" id="UP000278792">
    <property type="component" value="Unassembled WGS sequence"/>
</dbReference>
<dbReference type="RefSeq" id="WP_123783536.1">
    <property type="nucleotide sequence ID" value="NZ_RKIK01000106.1"/>
</dbReference>
<accession>A0A3N3DTU1</accession>
<dbReference type="InterPro" id="IPR038404">
    <property type="entry name" value="TRAP_DctP_sf"/>
</dbReference>
<proteinExistence type="predicted"/>
<name>A0A3N3DTU1_9VIBR</name>
<dbReference type="AlphaFoldDB" id="A0A3N3DTU1"/>
<dbReference type="PANTHER" id="PTHR33376:SF2">
    <property type="entry name" value="DICARBOXYLATE-BINDING PERIPLASMIC PROTEIN"/>
    <property type="match status" value="1"/>
</dbReference>
<dbReference type="NCBIfam" id="NF037995">
    <property type="entry name" value="TRAP_S1"/>
    <property type="match status" value="1"/>
</dbReference>
<protein>
    <submittedName>
        <fullName evidence="2">TRAP transporter substrate-binding protein</fullName>
    </submittedName>
</protein>
<dbReference type="EMBL" id="RKIK01000106">
    <property type="protein sequence ID" value="ROV57914.1"/>
    <property type="molecule type" value="Genomic_DNA"/>
</dbReference>
<organism evidence="2 3">
    <name type="scientific">Vibrio ponticus</name>
    <dbReference type="NCBI Taxonomy" id="265668"/>
    <lineage>
        <taxon>Bacteria</taxon>
        <taxon>Pseudomonadati</taxon>
        <taxon>Pseudomonadota</taxon>
        <taxon>Gammaproteobacteria</taxon>
        <taxon>Vibrionales</taxon>
        <taxon>Vibrionaceae</taxon>
        <taxon>Vibrio</taxon>
    </lineage>
</organism>
<evidence type="ECO:0000256" key="1">
    <source>
        <dbReference type="ARBA" id="ARBA00022729"/>
    </source>
</evidence>
<dbReference type="Pfam" id="PF03480">
    <property type="entry name" value="DctP"/>
    <property type="match status" value="1"/>
</dbReference>
<dbReference type="CDD" id="cd13679">
    <property type="entry name" value="PBP2_TRAP_YiaO_like"/>
    <property type="match status" value="1"/>
</dbReference>
<dbReference type="Gene3D" id="3.40.190.170">
    <property type="entry name" value="Bacterial extracellular solute-binding protein, family 7"/>
    <property type="match status" value="1"/>
</dbReference>
<dbReference type="GO" id="GO:0030288">
    <property type="term" value="C:outer membrane-bounded periplasmic space"/>
    <property type="evidence" value="ECO:0007669"/>
    <property type="project" value="InterPro"/>
</dbReference>
<reference evidence="2 3" key="1">
    <citation type="submission" date="2018-11" db="EMBL/GenBank/DDBJ databases">
        <title>Vibrio ponticus strain CAIM 1751 pathogenic for the snapper Lutjanus guttatus.</title>
        <authorList>
            <person name="Soto-Rodriguez S."/>
            <person name="Lozano-Olvera R."/>
            <person name="Gomez-Gil B."/>
        </authorList>
    </citation>
    <scope>NUCLEOTIDE SEQUENCE [LARGE SCALE GENOMIC DNA]</scope>
    <source>
        <strain evidence="2 3">CAIM 1751</strain>
    </source>
</reference>
<dbReference type="PIRSF" id="PIRSF006470">
    <property type="entry name" value="DctB"/>
    <property type="match status" value="1"/>
</dbReference>
<dbReference type="InterPro" id="IPR004682">
    <property type="entry name" value="TRAP_DctP"/>
</dbReference>
<dbReference type="GO" id="GO:0055085">
    <property type="term" value="P:transmembrane transport"/>
    <property type="evidence" value="ECO:0007669"/>
    <property type="project" value="InterPro"/>
</dbReference>
<comment type="caution">
    <text evidence="2">The sequence shown here is derived from an EMBL/GenBank/DDBJ whole genome shotgun (WGS) entry which is preliminary data.</text>
</comment>